<protein>
    <recommendedName>
        <fullName evidence="4">TMhelix containing protein</fullName>
    </recommendedName>
</protein>
<dbReference type="EMBL" id="JAPFCC010000002">
    <property type="protein sequence ID" value="MCW7556499.1"/>
    <property type="molecule type" value="Genomic_DNA"/>
</dbReference>
<evidence type="ECO:0008006" key="4">
    <source>
        <dbReference type="Google" id="ProtNLM"/>
    </source>
</evidence>
<proteinExistence type="predicted"/>
<dbReference type="Proteomes" id="UP001209854">
    <property type="component" value="Unassembled WGS sequence"/>
</dbReference>
<feature type="transmembrane region" description="Helical" evidence="1">
    <location>
        <begin position="111"/>
        <end position="132"/>
    </location>
</feature>
<evidence type="ECO:0000313" key="3">
    <source>
        <dbReference type="Proteomes" id="UP001209854"/>
    </source>
</evidence>
<comment type="caution">
    <text evidence="2">The sequence shown here is derived from an EMBL/GenBank/DDBJ whole genome shotgun (WGS) entry which is preliminary data.</text>
</comment>
<sequence length="138" mass="15073">MMSFIGRLFGSDKAISTTADGIYKGIDAAFFTNEEKSQHFLKLLKAYEPFKLAQRLLALIVGIPYVLIWMTCAVMLVISAFMEPCGIEAVCSSNNVLEAAKTLADWNNETLGFPFSLILGFYFGGGAVEGVVRARSSK</sequence>
<gene>
    <name evidence="2" type="ORF">NX722_28455</name>
</gene>
<feature type="transmembrane region" description="Helical" evidence="1">
    <location>
        <begin position="56"/>
        <end position="78"/>
    </location>
</feature>
<keyword evidence="1" id="KW-1133">Transmembrane helix</keyword>
<keyword evidence="1" id="KW-0472">Membrane</keyword>
<name>A0ABT3N5N0_9GAMM</name>
<keyword evidence="3" id="KW-1185">Reference proteome</keyword>
<reference evidence="2 3" key="1">
    <citation type="submission" date="2022-10" db="EMBL/GenBank/DDBJ databases">
        <title>High-quality genome sequences of two octocoral-associated bacteria, Endozoicomonas euniceicola EF212 and Endozoicomonas gorgoniicola PS125.</title>
        <authorList>
            <person name="Chiou Y.-J."/>
            <person name="Chen Y.-H."/>
        </authorList>
    </citation>
    <scope>NUCLEOTIDE SEQUENCE [LARGE SCALE GENOMIC DNA]</scope>
    <source>
        <strain evidence="2 3">PS125</strain>
    </source>
</reference>
<evidence type="ECO:0000313" key="2">
    <source>
        <dbReference type="EMBL" id="MCW7556499.1"/>
    </source>
</evidence>
<dbReference type="RefSeq" id="WP_262568768.1">
    <property type="nucleotide sequence ID" value="NZ_CP103299.1"/>
</dbReference>
<evidence type="ECO:0000256" key="1">
    <source>
        <dbReference type="SAM" id="Phobius"/>
    </source>
</evidence>
<keyword evidence="1" id="KW-0812">Transmembrane</keyword>
<accession>A0ABT3N5N0</accession>
<organism evidence="2 3">
    <name type="scientific">Endozoicomonas gorgoniicola</name>
    <dbReference type="NCBI Taxonomy" id="1234144"/>
    <lineage>
        <taxon>Bacteria</taxon>
        <taxon>Pseudomonadati</taxon>
        <taxon>Pseudomonadota</taxon>
        <taxon>Gammaproteobacteria</taxon>
        <taxon>Oceanospirillales</taxon>
        <taxon>Endozoicomonadaceae</taxon>
        <taxon>Endozoicomonas</taxon>
    </lineage>
</organism>